<organism evidence="6">
    <name type="scientific">Aphanomyces invadans</name>
    <dbReference type="NCBI Taxonomy" id="157072"/>
    <lineage>
        <taxon>Eukaryota</taxon>
        <taxon>Sar</taxon>
        <taxon>Stramenopiles</taxon>
        <taxon>Oomycota</taxon>
        <taxon>Saprolegniomycetes</taxon>
        <taxon>Saprolegniales</taxon>
        <taxon>Verrucalvaceae</taxon>
        <taxon>Aphanomyces</taxon>
    </lineage>
</organism>
<evidence type="ECO:0000256" key="3">
    <source>
        <dbReference type="PROSITE-ProRule" id="PRU10141"/>
    </source>
</evidence>
<dbReference type="EMBL" id="KI913952">
    <property type="protein sequence ID" value="ETW10272.1"/>
    <property type="molecule type" value="Genomic_DNA"/>
</dbReference>
<gene>
    <name evidence="6" type="ORF">H310_00619</name>
</gene>
<dbReference type="InterPro" id="IPR000719">
    <property type="entry name" value="Prot_kinase_dom"/>
</dbReference>
<evidence type="ECO:0000256" key="4">
    <source>
        <dbReference type="SAM" id="MobiDB-lite"/>
    </source>
</evidence>
<dbReference type="GO" id="GO:0008017">
    <property type="term" value="F:microtubule binding"/>
    <property type="evidence" value="ECO:0007669"/>
    <property type="project" value="InterPro"/>
</dbReference>
<dbReference type="PROSITE" id="PS50011">
    <property type="entry name" value="PROTEIN_KINASE_DOM"/>
    <property type="match status" value="1"/>
</dbReference>
<dbReference type="eggNOG" id="KOG0597">
    <property type="taxonomic scope" value="Eukaryota"/>
</dbReference>
<keyword evidence="6" id="KW-0808">Transferase</keyword>
<dbReference type="Gene3D" id="1.10.510.10">
    <property type="entry name" value="Transferase(Phosphotransferase) domain 1"/>
    <property type="match status" value="1"/>
</dbReference>
<dbReference type="InterPro" id="IPR044591">
    <property type="entry name" value="RUK"/>
</dbReference>
<dbReference type="InterPro" id="IPR011989">
    <property type="entry name" value="ARM-like"/>
</dbReference>
<evidence type="ECO:0000256" key="2">
    <source>
        <dbReference type="ARBA" id="ARBA00022840"/>
    </source>
</evidence>
<feature type="region of interest" description="Disordered" evidence="4">
    <location>
        <begin position="281"/>
        <end position="322"/>
    </location>
</feature>
<evidence type="ECO:0000256" key="1">
    <source>
        <dbReference type="ARBA" id="ARBA00022741"/>
    </source>
</evidence>
<feature type="binding site" evidence="3">
    <location>
        <position position="33"/>
    </location>
    <ligand>
        <name>ATP</name>
        <dbReference type="ChEBI" id="CHEBI:30616"/>
    </ligand>
</feature>
<dbReference type="SMART" id="SM00220">
    <property type="entry name" value="S_TKc"/>
    <property type="match status" value="1"/>
</dbReference>
<dbReference type="InterPro" id="IPR011009">
    <property type="entry name" value="Kinase-like_dom_sf"/>
</dbReference>
<name>A0A024UWF1_9STRA</name>
<dbReference type="PROSITE" id="PS00107">
    <property type="entry name" value="PROTEIN_KINASE_ATP"/>
    <property type="match status" value="1"/>
</dbReference>
<dbReference type="InterPro" id="IPR016024">
    <property type="entry name" value="ARM-type_fold"/>
</dbReference>
<dbReference type="PROSITE" id="PS00108">
    <property type="entry name" value="PROTEIN_KINASE_ST"/>
    <property type="match status" value="1"/>
</dbReference>
<evidence type="ECO:0000313" key="6">
    <source>
        <dbReference type="EMBL" id="ETW10272.1"/>
    </source>
</evidence>
<feature type="compositionally biased region" description="Basic and acidic residues" evidence="4">
    <location>
        <begin position="299"/>
        <end position="310"/>
    </location>
</feature>
<dbReference type="RefSeq" id="XP_008861683.1">
    <property type="nucleotide sequence ID" value="XM_008863461.1"/>
</dbReference>
<keyword evidence="2 3" id="KW-0067">ATP-binding</keyword>
<dbReference type="SUPFAM" id="SSF48371">
    <property type="entry name" value="ARM repeat"/>
    <property type="match status" value="1"/>
</dbReference>
<feature type="compositionally biased region" description="Polar residues" evidence="4">
    <location>
        <begin position="285"/>
        <end position="296"/>
    </location>
</feature>
<reference evidence="6" key="1">
    <citation type="submission" date="2013-12" db="EMBL/GenBank/DDBJ databases">
        <title>The Genome Sequence of Aphanomyces invadans NJM9701.</title>
        <authorList>
            <consortium name="The Broad Institute Genomics Platform"/>
            <person name="Russ C."/>
            <person name="Tyler B."/>
            <person name="van West P."/>
            <person name="Dieguez-Uribeondo J."/>
            <person name="Young S.K."/>
            <person name="Zeng Q."/>
            <person name="Gargeya S."/>
            <person name="Fitzgerald M."/>
            <person name="Abouelleil A."/>
            <person name="Alvarado L."/>
            <person name="Chapman S.B."/>
            <person name="Gainer-Dewar J."/>
            <person name="Goldberg J."/>
            <person name="Griggs A."/>
            <person name="Gujja S."/>
            <person name="Hansen M."/>
            <person name="Howarth C."/>
            <person name="Imamovic A."/>
            <person name="Ireland A."/>
            <person name="Larimer J."/>
            <person name="McCowan C."/>
            <person name="Murphy C."/>
            <person name="Pearson M."/>
            <person name="Poon T.W."/>
            <person name="Priest M."/>
            <person name="Roberts A."/>
            <person name="Saif S."/>
            <person name="Shea T."/>
            <person name="Sykes S."/>
            <person name="Wortman J."/>
            <person name="Nusbaum C."/>
            <person name="Birren B."/>
        </authorList>
    </citation>
    <scope>NUCLEOTIDE SEQUENCE [LARGE SCALE GENOMIC DNA]</scope>
    <source>
        <strain evidence="6">NJM9701</strain>
    </source>
</reference>
<dbReference type="GO" id="GO:0004672">
    <property type="term" value="F:protein kinase activity"/>
    <property type="evidence" value="ECO:0007669"/>
    <property type="project" value="InterPro"/>
</dbReference>
<dbReference type="GeneID" id="20077669"/>
<dbReference type="PANTHER" id="PTHR46562">
    <property type="entry name" value="SERINE/THREONINE-KINASE ULK4-LIKE PROTEIN-RELATED"/>
    <property type="match status" value="1"/>
</dbReference>
<accession>A0A024UWF1</accession>
<keyword evidence="1 3" id="KW-0547">Nucleotide-binding</keyword>
<dbReference type="Pfam" id="PF00069">
    <property type="entry name" value="Pkinase"/>
    <property type="match status" value="1"/>
</dbReference>
<dbReference type="SUPFAM" id="SSF56112">
    <property type="entry name" value="Protein kinase-like (PK-like)"/>
    <property type="match status" value="1"/>
</dbReference>
<protein>
    <submittedName>
        <fullName evidence="6">ULK/ULK protein kinase</fullName>
    </submittedName>
</protein>
<sequence>MENYNIYDEIGRGQHSNVYKARRKRSIEYVAVKSTAKDRMAKILNEVQFLHKFNSPYVLKFHNWYESTNHIWIIFEFCIGGDLLNLITQDKTLPEESVRSFGHDMLMGLLYLHTNGVIYCDLKPANVLIDEYGCLKLSDFGLARKIPTEESIQKENQTPGSPHYMAPELFDPHPVHSFASDFWALGCVLYELFTGTQPFSSLGFVDLRSMIQTEPVQLPPNGINMSADFADLLRRLLEKDPADRITWHDILCHPFWGDQASRATPPSFPPQELFAKLYPMAHSPTRPQTSPTTNFDPSPIDKRSSTESHDSTSTCSNEDDAVVPMRPVTAPEAHQPTPPNNEVDMLQLDEPRHHVARLPPKTAPVQSKRRGPKPSKSSLHALKHAKARIFTTLDGSVKPIVACTSIESVAVPRIKESMLPFPIVPVESLTTQKDIEAKLEQLYNYLRGNDATVAEKHNALAYLYAMATSSKFANIIVNSSLMTLLGKLLEQSTSSALSSRLGLVLGYVVRFATFIAPDVVSDSTPGAILPILIQTLQVEHDNVQVTRRVMACVGELAFYTITQAPTRPLNPPTVQCLVRGIQDIDAIVRHYAVQTLCNILTHATDSDVVAPFVTPAVAYALMDRSLREPATQQPLQVAAIQTMAQVLKHASAPSLDGSTVVDTIFLHVARNMSIAWDHLWLAQRDYRWMIAALNVLNATLQHTAQDLSTDIPKGEFMSTICNLRSLETLGHALESREFEEDESGHIHATGRFKDGDVKLTNLVHGKLLLFLYFGLQASREFAVLFVQSNLLKVVDALLVHDAAPSSATSIYALQSAQQVVALSSRIALEVTMSLGDDRVALDVLPLFEGLVSQLLHHPQCRQVFVGILLDNVNQENECFAVGLANAIQATTEAAVKILLLVFSKHDIVSDADMANQIWFQTALFQLAAVLTSTGVTSSDVVADAIRVVNCALDVFSPAPYVDEYIVHHLLPTFHVLLHASTNDRVRRCAVEFLYNVVHHDVAFVSILYRLKLIDPILHLLVHTMCASTTKLLLLVVQSNEVPVRQVYEMGLPLLLTNAVLADDNHALVGPIGDLLELMYALLYDHLAQLRSRVASDLSNTALFAQHHPEFVRCVPRLAVLCATKRCPDDNDDAPACADKASRCLSILCQLFGDLAFKELFPREGMPSLSPLRSLMDAVTDTSNPSTRLRCLQGLKSALASQRHPPKLPVSLRQALQALATLPSTSNDDRTTASLALQICHMTE</sequence>
<dbReference type="OrthoDB" id="24822at2759"/>
<dbReference type="PANTHER" id="PTHR46562:SF1">
    <property type="entry name" value="SERINE_THREONINE-PROTEIN KINASE ULK4"/>
    <property type="match status" value="1"/>
</dbReference>
<dbReference type="FunFam" id="1.10.510.10:FF:000571">
    <property type="entry name" value="Maternal embryonic leucine zipper kinase"/>
    <property type="match status" value="1"/>
</dbReference>
<dbReference type="STRING" id="157072.A0A024UWF1"/>
<dbReference type="Gene3D" id="1.25.10.10">
    <property type="entry name" value="Leucine-rich Repeat Variant"/>
    <property type="match status" value="2"/>
</dbReference>
<dbReference type="VEuPathDB" id="FungiDB:H310_00619"/>
<dbReference type="InterPro" id="IPR017441">
    <property type="entry name" value="Protein_kinase_ATP_BS"/>
</dbReference>
<evidence type="ECO:0000259" key="5">
    <source>
        <dbReference type="PROSITE" id="PS50011"/>
    </source>
</evidence>
<dbReference type="AlphaFoldDB" id="A0A024UWF1"/>
<dbReference type="GO" id="GO:0005524">
    <property type="term" value="F:ATP binding"/>
    <property type="evidence" value="ECO:0007669"/>
    <property type="project" value="UniProtKB-UniRule"/>
</dbReference>
<keyword evidence="6" id="KW-0418">Kinase</keyword>
<feature type="region of interest" description="Disordered" evidence="4">
    <location>
        <begin position="356"/>
        <end position="380"/>
    </location>
</feature>
<proteinExistence type="predicted"/>
<feature type="domain" description="Protein kinase" evidence="5">
    <location>
        <begin position="4"/>
        <end position="256"/>
    </location>
</feature>
<dbReference type="InterPro" id="IPR008271">
    <property type="entry name" value="Ser/Thr_kinase_AS"/>
</dbReference>